<accession>A0A834QYF9</accession>
<keyword evidence="5" id="KW-1185">Reference proteome</keyword>
<proteinExistence type="predicted"/>
<evidence type="ECO:0000256" key="2">
    <source>
        <dbReference type="SAM" id="MobiDB-lite"/>
    </source>
</evidence>
<feature type="region of interest" description="Disordered" evidence="2">
    <location>
        <begin position="252"/>
        <end position="281"/>
    </location>
</feature>
<dbReference type="EnsemblMetazoa" id="SSS_6334s_mrna">
    <property type="protein sequence ID" value="KAF7487689.1"/>
    <property type="gene ID" value="SSS_6334"/>
</dbReference>
<sequence>MASLIKNQILKHLSKFTKNLSPDKLQLSAIKGSCEVTNIELNEEILMELLEIPAWMSLTKAYCNYASIKIQWMKLKTIPIQLLLDEVVIEISTCENFRKNGSETSKANPLLNQIEQQGSYGFTQKVIDGISLIINSVNIQFISKIFSASFELTRINIESRNCLWKNQMIYLKLVSVIPHTAVGQAPLRLIANQASCRITMKKRLSNCSLVSGRIVLIFDDLLWVLTDSQLLSALHFADYLGELIKKAPRTKKFDDSSDLSKNNKVQNQNKSMKAKPSPIANVSNNSNVKSANLFSNSISLLFNQHDVKETSHHIIIKRIEVHLMDDLGPHSERSQCPELKEGGALQMSFYKLLIDLYPYHRAGDNRDHWFRYSDPSPHRNSFIMHKLNCFFRRKQNDLRREGSNFNIDSLKSHLISQVLIIRLNDYNIGCVSTNRNSRNASKNSSDSSRLIYFDNSAALPGNVPPIYIEMINYFFHEPYDSLDLPMPEPSIYSIIAPLKINFEPLTIIWINAFFANLRNALLKLQQAFPMSENHSQAEPNVRVEVFMPTVCCRLPNDNDFQFGYDCLELKISKIVLYNSDELQLEPIDQIDTNIFVRIADPIKIQLNHNQFMFLIRVIEMLGDFGSNLSYDFYMIQRFHQNKLDENLKSDENSENYLLPKNSFDFDQKMIRKIFKNLSVVTHLKEIDLFLILNEKEIENRHEIDSNVDKNSLQESQETDGSEFILDHPLVGNRSSDEIVDLMVQNESIDLREEIVSSTPQCESLDPALNFDRIDDDLVNNGMVLLPKSSSDLNVQSLKHHHHNRLERQLDKIVMHTSFETSSVRMHCHKNSESYENEEECSTLSDFSAEDSDQHSMIALINGECALDDILADDEPIEEAVDITENLDMINNLDNDSVNIKNLDVQEPIPPTSSSPINICSLDVLKVKLVDIGLIHQSSKGFLSQMFINASNGGDDDEDSQNFDDNRLILRIDSFNKGTLKEELISIFVKNINEQLDKKTIDSLIEFLQDNITEKTSPMAILMQNVQFKIIDHSVRVPPMLFNIPLLAMSRNKENKWIIETTSPDNLLRHHLKLFERNLIYDTIYLIKEQDRLRNRLNQNRLESYGDEEDAEILDQVLNQKESLLKEIQLLREENERLRKIVKDS</sequence>
<reference evidence="3" key="2">
    <citation type="submission" date="2020-01" db="EMBL/GenBank/DDBJ databases">
        <authorList>
            <person name="Korhonen P.K.K."/>
            <person name="Guangxu M.G."/>
            <person name="Wang T.W."/>
            <person name="Stroehlein A.J.S."/>
            <person name="Young N.D."/>
            <person name="Ang C.-S.A."/>
            <person name="Fernando D.W.F."/>
            <person name="Lu H.L."/>
            <person name="Taylor S.T."/>
            <person name="Ehtesham M.E.M."/>
            <person name="Najaraj S.H.N."/>
            <person name="Harsha G.H.G."/>
            <person name="Madugundu A.M."/>
            <person name="Renuse S.R."/>
            <person name="Holt D.H."/>
            <person name="Pandey A.P."/>
            <person name="Papenfuss A.P."/>
            <person name="Gasser R.B.G."/>
            <person name="Fischer K.F."/>
        </authorList>
    </citation>
    <scope>NUCLEOTIDE SEQUENCE</scope>
    <source>
        <strain evidence="3">SSS_KF_BRIS2020</strain>
    </source>
</reference>
<dbReference type="Proteomes" id="UP000070412">
    <property type="component" value="Unassembled WGS sequence"/>
</dbReference>
<feature type="compositionally biased region" description="Low complexity" evidence="2">
    <location>
        <begin position="260"/>
        <end position="271"/>
    </location>
</feature>
<dbReference type="Pfam" id="PF24917">
    <property type="entry name" value="BLTP3A_B"/>
    <property type="match status" value="3"/>
</dbReference>
<evidence type="ECO:0000313" key="4">
    <source>
        <dbReference type="EnsemblMetazoa" id="KAF7487689.1"/>
    </source>
</evidence>
<dbReference type="InterPro" id="IPR026728">
    <property type="entry name" value="BLTP3A/B"/>
</dbReference>
<dbReference type="EMBL" id="WVUK01000066">
    <property type="protein sequence ID" value="KAF7487689.1"/>
    <property type="molecule type" value="Genomic_DNA"/>
</dbReference>
<name>A0A834QYF9_SARSC</name>
<dbReference type="OrthoDB" id="43807at2759"/>
<feature type="coiled-coil region" evidence="1">
    <location>
        <begin position="1113"/>
        <end position="1140"/>
    </location>
</feature>
<reference evidence="4" key="3">
    <citation type="submission" date="2022-06" db="UniProtKB">
        <authorList>
            <consortium name="EnsemblMetazoa"/>
        </authorList>
    </citation>
    <scope>IDENTIFICATION</scope>
</reference>
<evidence type="ECO:0000313" key="5">
    <source>
        <dbReference type="Proteomes" id="UP000070412"/>
    </source>
</evidence>
<evidence type="ECO:0000313" key="3">
    <source>
        <dbReference type="EMBL" id="KAF7487689.1"/>
    </source>
</evidence>
<protein>
    <submittedName>
        <fullName evidence="3">UHRF1-binding protein 1-like</fullName>
    </submittedName>
</protein>
<dbReference type="AlphaFoldDB" id="A0A834QYF9"/>
<keyword evidence="1" id="KW-0175">Coiled coil</keyword>
<gene>
    <name evidence="3" type="ORF">SSS_6334</name>
</gene>
<organism evidence="3">
    <name type="scientific">Sarcoptes scabiei</name>
    <name type="common">Itch mite</name>
    <name type="synonym">Acarus scabiei</name>
    <dbReference type="NCBI Taxonomy" id="52283"/>
    <lineage>
        <taxon>Eukaryota</taxon>
        <taxon>Metazoa</taxon>
        <taxon>Ecdysozoa</taxon>
        <taxon>Arthropoda</taxon>
        <taxon>Chelicerata</taxon>
        <taxon>Arachnida</taxon>
        <taxon>Acari</taxon>
        <taxon>Acariformes</taxon>
        <taxon>Sarcoptiformes</taxon>
        <taxon>Astigmata</taxon>
        <taxon>Psoroptidia</taxon>
        <taxon>Sarcoptoidea</taxon>
        <taxon>Sarcoptidae</taxon>
        <taxon>Sarcoptinae</taxon>
        <taxon>Sarcoptes</taxon>
    </lineage>
</organism>
<dbReference type="PANTHER" id="PTHR22774">
    <property type="entry name" value="CHOREIN N-TERMINAL DOMAIN-CONTAINING PROTEIN"/>
    <property type="match status" value="1"/>
</dbReference>
<evidence type="ECO:0000256" key="1">
    <source>
        <dbReference type="SAM" id="Coils"/>
    </source>
</evidence>
<reference evidence="5" key="1">
    <citation type="journal article" date="2020" name="PLoS Negl. Trop. Dis.">
        <title>High-quality nuclear genome for Sarcoptes scabiei-A critical resource for a neglected parasite.</title>
        <authorList>
            <person name="Korhonen P.K."/>
            <person name="Gasser R.B."/>
            <person name="Ma G."/>
            <person name="Wang T."/>
            <person name="Stroehlein A.J."/>
            <person name="Young N.D."/>
            <person name="Ang C.S."/>
            <person name="Fernando D.D."/>
            <person name="Lu H.C."/>
            <person name="Taylor S."/>
            <person name="Reynolds S.L."/>
            <person name="Mofiz E."/>
            <person name="Najaraj S.H."/>
            <person name="Gowda H."/>
            <person name="Madugundu A."/>
            <person name="Renuse S."/>
            <person name="Holt D."/>
            <person name="Pandey A."/>
            <person name="Papenfuss A.T."/>
            <person name="Fischer K."/>
        </authorList>
    </citation>
    <scope>NUCLEOTIDE SEQUENCE [LARGE SCALE GENOMIC DNA]</scope>
</reference>
<dbReference type="PANTHER" id="PTHR22774:SF11">
    <property type="entry name" value="CHOREIN N-TERMINAL DOMAIN-CONTAINING PROTEIN"/>
    <property type="match status" value="1"/>
</dbReference>